<dbReference type="Gene3D" id="3.60.10.10">
    <property type="entry name" value="Endonuclease/exonuclease/phosphatase"/>
    <property type="match status" value="1"/>
</dbReference>
<dbReference type="Proteomes" id="UP001530315">
    <property type="component" value="Unassembled WGS sequence"/>
</dbReference>
<protein>
    <recommendedName>
        <fullName evidence="3">Endonuclease/exonuclease/phosphatase domain-containing protein</fullName>
    </recommendedName>
</protein>
<feature type="chain" id="PRO_5044797811" description="Endonuclease/exonuclease/phosphatase domain-containing protein" evidence="2">
    <location>
        <begin position="20"/>
        <end position="387"/>
    </location>
</feature>
<feature type="domain" description="Endonuclease/exonuclease/phosphatase" evidence="3">
    <location>
        <begin position="25"/>
        <end position="277"/>
    </location>
</feature>
<evidence type="ECO:0000313" key="5">
    <source>
        <dbReference type="Proteomes" id="UP001530315"/>
    </source>
</evidence>
<proteinExistence type="predicted"/>
<dbReference type="EMBL" id="JALLAZ020000722">
    <property type="protein sequence ID" value="KAL3788553.1"/>
    <property type="molecule type" value="Genomic_DNA"/>
</dbReference>
<evidence type="ECO:0000256" key="2">
    <source>
        <dbReference type="SAM" id="SignalP"/>
    </source>
</evidence>
<dbReference type="PANTHER" id="PTHR12121:SF31">
    <property type="entry name" value="FAMILY PROTEIN, PUTATIVE, EXPRESSED-RELATED"/>
    <property type="match status" value="1"/>
</dbReference>
<feature type="signal peptide" evidence="2">
    <location>
        <begin position="1"/>
        <end position="19"/>
    </location>
</feature>
<accession>A0ABD3PLJ7</accession>
<dbReference type="SUPFAM" id="SSF56219">
    <property type="entry name" value="DNase I-like"/>
    <property type="match status" value="1"/>
</dbReference>
<dbReference type="AlphaFoldDB" id="A0ABD3PLJ7"/>
<dbReference type="InterPro" id="IPR005135">
    <property type="entry name" value="Endo/exonuclease/phosphatase"/>
</dbReference>
<reference evidence="4 5" key="1">
    <citation type="submission" date="2024-10" db="EMBL/GenBank/DDBJ databases">
        <title>Updated reference genomes for cyclostephanoid diatoms.</title>
        <authorList>
            <person name="Roberts W.R."/>
            <person name="Alverson A.J."/>
        </authorList>
    </citation>
    <scope>NUCLEOTIDE SEQUENCE [LARGE SCALE GENOMIC DNA]</scope>
    <source>
        <strain evidence="4 5">AJA276-08</strain>
    </source>
</reference>
<dbReference type="InterPro" id="IPR036691">
    <property type="entry name" value="Endo/exonu/phosph_ase_sf"/>
</dbReference>
<keyword evidence="5" id="KW-1185">Reference proteome</keyword>
<dbReference type="Pfam" id="PF03372">
    <property type="entry name" value="Exo_endo_phos"/>
    <property type="match status" value="1"/>
</dbReference>
<evidence type="ECO:0000259" key="3">
    <source>
        <dbReference type="Pfam" id="PF03372"/>
    </source>
</evidence>
<feature type="region of interest" description="Disordered" evidence="1">
    <location>
        <begin position="278"/>
        <end position="305"/>
    </location>
</feature>
<name>A0ABD3PLJ7_9STRA</name>
<evidence type="ECO:0000313" key="4">
    <source>
        <dbReference type="EMBL" id="KAL3788553.1"/>
    </source>
</evidence>
<dbReference type="InterPro" id="IPR050410">
    <property type="entry name" value="CCR4/nocturin_mRNA_transcr"/>
</dbReference>
<keyword evidence="2" id="KW-0732">Signal</keyword>
<sequence>MAVHLHFVLLLFLPVDLDALTITTFNILAPVHRSMNSLNHRESERDDWWRPRAMGVADYISRRFADSDVVLLQEWWFDDEFAAIFDSVVGDAFVRVAERRPGPGRDDGMCCLVRKTGKLELVTSTSVSTGPQRIAQIVHCRERRRSGSSDCDEPPRDVFVANAHLSYPGDPDPNVNGRRQANEATIILDALARARDGWGGEDGTNDCWLEAICGDFNSDSTGAAATVVESRGFVNGASAAAEQALAGGVGGRVNVGVTHRDHLGNRVSVDHVFLRSADRRGGGRGGNASFRDDDGASVPSPSPPPSAAALALGFLDARGTRILGVRRGDIHLDGRAVLSDHRPVTARIAWPGRTDGSKGREVLSSDIYINATMPLDPLEPAWGMITG</sequence>
<dbReference type="PANTHER" id="PTHR12121">
    <property type="entry name" value="CARBON CATABOLITE REPRESSOR PROTEIN 4"/>
    <property type="match status" value="1"/>
</dbReference>
<comment type="caution">
    <text evidence="4">The sequence shown here is derived from an EMBL/GenBank/DDBJ whole genome shotgun (WGS) entry which is preliminary data.</text>
</comment>
<gene>
    <name evidence="4" type="ORF">ACHAW5_009399</name>
</gene>
<organism evidence="4 5">
    <name type="scientific">Stephanodiscus triporus</name>
    <dbReference type="NCBI Taxonomy" id="2934178"/>
    <lineage>
        <taxon>Eukaryota</taxon>
        <taxon>Sar</taxon>
        <taxon>Stramenopiles</taxon>
        <taxon>Ochrophyta</taxon>
        <taxon>Bacillariophyta</taxon>
        <taxon>Coscinodiscophyceae</taxon>
        <taxon>Thalassiosirophycidae</taxon>
        <taxon>Stephanodiscales</taxon>
        <taxon>Stephanodiscaceae</taxon>
        <taxon>Stephanodiscus</taxon>
    </lineage>
</organism>
<evidence type="ECO:0000256" key="1">
    <source>
        <dbReference type="SAM" id="MobiDB-lite"/>
    </source>
</evidence>